<dbReference type="InterPro" id="IPR001254">
    <property type="entry name" value="Trypsin_dom"/>
</dbReference>
<dbReference type="SUPFAM" id="SSF50494">
    <property type="entry name" value="Trypsin-like serine proteases"/>
    <property type="match status" value="1"/>
</dbReference>
<evidence type="ECO:0000256" key="1">
    <source>
        <dbReference type="ARBA" id="ARBA00023157"/>
    </source>
</evidence>
<dbReference type="Gene3D" id="2.40.10.10">
    <property type="entry name" value="Trypsin-like serine proteases"/>
    <property type="match status" value="1"/>
</dbReference>
<sequence>MLHILLLSFLYVTNIFSYEIHNVKLQKGFYQEFVNPGYPEFAGWINDTIEWNFEADPGEKIKLSCSDIRMMSQSFFQTNDCPLVYISVLDDYGERKICGSSVMNFVHKSNANKLKVKIGATIDGAFLFHCIAKNIADPVSVETIRLNPNGRAVWRFVNGDMEPQPHLDLQWVFESPPGIRMSFQCNVALPNKEPMCGIASLTFNNGIYEEEICDSNNYVWFSKTNSAKLRIQFDQTGLGVMECLVQAVTGPHPNEYENVVSQEVDSTEHGVTPGRKKTSCKCGWTNKNLGRVMNGQETKVNEFPWMVHLYISRFTNGNYMEVTCGGSIITPRHVLTAAHCVVFDNVVVDASGVRMILAQHNVNKPNGHEIAINAENIIVGNTYLEKGLEFDDIAMIFTKEKIDFSTPYVGPICIEPQEYDVVNRRIITMGWGLNEYYEPSTILRKAKTRVMDRAICQGNDWDVCTTTAPSSSCQGDSGGPLVWLDPDTNRYSQISLVSRGITTPLCKGRWTYSTLVAHYYESIQGFINATDPSVRTCHKL</sequence>
<dbReference type="PANTHER" id="PTHR24256">
    <property type="entry name" value="TRYPTASE-RELATED"/>
    <property type="match status" value="1"/>
</dbReference>
<reference evidence="6" key="1">
    <citation type="journal article" date="2017" name="Mol. Cell. Proteomics">
        <title>Melt with this kiss: Paralysing and liquefying venom of the assassin bug Pristhesancus plagipennis (Hemiptera: Reduviidae).</title>
        <authorList>
            <person name="Walker A.A."/>
            <person name="Madio B."/>
            <person name="Jin J."/>
            <person name="Undheim E.A."/>
            <person name="Fry B.G."/>
            <person name="King G.F."/>
        </authorList>
    </citation>
    <scope>NUCLEOTIDE SEQUENCE</scope>
    <source>
        <tissue evidence="6">Venom/labial gland</tissue>
    </source>
</reference>
<feature type="chain" id="PRO_5012275577" evidence="4">
    <location>
        <begin position="18"/>
        <end position="540"/>
    </location>
</feature>
<dbReference type="PRINTS" id="PR00722">
    <property type="entry name" value="CHYMOTRYPSIN"/>
</dbReference>
<comment type="similarity">
    <text evidence="2">Belongs to the peptidase S1 family. CLIP subfamily.</text>
</comment>
<dbReference type="AlphaFoldDB" id="A0A1Q1NPJ3"/>
<dbReference type="GO" id="GO:0006508">
    <property type="term" value="P:proteolysis"/>
    <property type="evidence" value="ECO:0007669"/>
    <property type="project" value="UniProtKB-KW"/>
</dbReference>
<keyword evidence="4" id="KW-0732">Signal</keyword>
<dbReference type="Pfam" id="PF00089">
    <property type="entry name" value="Trypsin"/>
    <property type="match status" value="1"/>
</dbReference>
<dbReference type="InterPro" id="IPR043504">
    <property type="entry name" value="Peptidase_S1_PA_chymotrypsin"/>
</dbReference>
<keyword evidence="3" id="KW-0720">Serine protease</keyword>
<dbReference type="PROSITE" id="PS00134">
    <property type="entry name" value="TRYPSIN_HIS"/>
    <property type="match status" value="1"/>
</dbReference>
<dbReference type="InterPro" id="IPR009003">
    <property type="entry name" value="Peptidase_S1_PA"/>
</dbReference>
<keyword evidence="3" id="KW-0378">Hydrolase</keyword>
<dbReference type="InterPro" id="IPR051487">
    <property type="entry name" value="Ser/Thr_Proteases_Immune/Dev"/>
</dbReference>
<dbReference type="InterPro" id="IPR035914">
    <property type="entry name" value="Sperma_CUB_dom_sf"/>
</dbReference>
<dbReference type="SMART" id="SM00020">
    <property type="entry name" value="Tryp_SPc"/>
    <property type="match status" value="1"/>
</dbReference>
<protein>
    <submittedName>
        <fullName evidence="6">Venom s1 protease 44</fullName>
    </submittedName>
</protein>
<proteinExistence type="evidence at transcript level"/>
<dbReference type="PROSITE" id="PS50240">
    <property type="entry name" value="TRYPSIN_DOM"/>
    <property type="match status" value="1"/>
</dbReference>
<accession>A0A1Q1NPJ3</accession>
<dbReference type="InterPro" id="IPR001314">
    <property type="entry name" value="Peptidase_S1A"/>
</dbReference>
<evidence type="ECO:0000256" key="3">
    <source>
        <dbReference type="RuleBase" id="RU363034"/>
    </source>
</evidence>
<name>A0A1Q1NPJ3_PRIPG</name>
<evidence type="ECO:0000256" key="4">
    <source>
        <dbReference type="SAM" id="SignalP"/>
    </source>
</evidence>
<organism evidence="6">
    <name type="scientific">Pristhesancus plagipennis</name>
    <name type="common">Common assassin bug</name>
    <dbReference type="NCBI Taxonomy" id="1955184"/>
    <lineage>
        <taxon>Eukaryota</taxon>
        <taxon>Metazoa</taxon>
        <taxon>Ecdysozoa</taxon>
        <taxon>Arthropoda</taxon>
        <taxon>Hexapoda</taxon>
        <taxon>Insecta</taxon>
        <taxon>Pterygota</taxon>
        <taxon>Neoptera</taxon>
        <taxon>Paraneoptera</taxon>
        <taxon>Hemiptera</taxon>
        <taxon>Heteroptera</taxon>
        <taxon>Panheteroptera</taxon>
        <taxon>Cimicomorpha</taxon>
        <taxon>Reduviidae</taxon>
        <taxon>Harpactorinae</taxon>
        <taxon>Harpactorini</taxon>
        <taxon>Pristhesancus</taxon>
    </lineage>
</organism>
<keyword evidence="3 6" id="KW-0645">Protease</keyword>
<keyword evidence="1" id="KW-1015">Disulfide bond</keyword>
<dbReference type="InterPro" id="IPR033116">
    <property type="entry name" value="TRYPSIN_SER"/>
</dbReference>
<evidence type="ECO:0000259" key="5">
    <source>
        <dbReference type="PROSITE" id="PS50240"/>
    </source>
</evidence>
<evidence type="ECO:0000313" key="6">
    <source>
        <dbReference type="EMBL" id="AQM58415.1"/>
    </source>
</evidence>
<dbReference type="PROSITE" id="PS00135">
    <property type="entry name" value="TRYPSIN_SER"/>
    <property type="match status" value="1"/>
</dbReference>
<dbReference type="Gene3D" id="2.60.120.290">
    <property type="entry name" value="Spermadhesin, CUB domain"/>
    <property type="match status" value="1"/>
</dbReference>
<feature type="signal peptide" evidence="4">
    <location>
        <begin position="1"/>
        <end position="17"/>
    </location>
</feature>
<dbReference type="EMBL" id="KX459664">
    <property type="protein sequence ID" value="AQM58415.1"/>
    <property type="molecule type" value="mRNA"/>
</dbReference>
<dbReference type="CDD" id="cd00190">
    <property type="entry name" value="Tryp_SPc"/>
    <property type="match status" value="1"/>
</dbReference>
<evidence type="ECO:0000256" key="2">
    <source>
        <dbReference type="ARBA" id="ARBA00024195"/>
    </source>
</evidence>
<feature type="domain" description="Peptidase S1" evidence="5">
    <location>
        <begin position="292"/>
        <end position="528"/>
    </location>
</feature>
<dbReference type="SUPFAM" id="SSF49854">
    <property type="entry name" value="Spermadhesin, CUB domain"/>
    <property type="match status" value="1"/>
</dbReference>
<dbReference type="GO" id="GO:0004252">
    <property type="term" value="F:serine-type endopeptidase activity"/>
    <property type="evidence" value="ECO:0007669"/>
    <property type="project" value="InterPro"/>
</dbReference>
<dbReference type="InterPro" id="IPR018114">
    <property type="entry name" value="TRYPSIN_HIS"/>
</dbReference>